<feature type="active site" description="Proton acceptor" evidence="7">
    <location>
        <position position="240"/>
    </location>
</feature>
<dbReference type="Proteomes" id="UP001231189">
    <property type="component" value="Unassembled WGS sequence"/>
</dbReference>
<dbReference type="GO" id="GO:0016042">
    <property type="term" value="P:lipid catabolic process"/>
    <property type="evidence" value="ECO:0007669"/>
    <property type="project" value="UniProtKB-UniRule"/>
</dbReference>
<comment type="caution">
    <text evidence="10">The sequence shown here is derived from an EMBL/GenBank/DDBJ whole genome shotgun (WGS) entry which is preliminary data.</text>
</comment>
<dbReference type="EMBL" id="JAUUTY010000007">
    <property type="protein sequence ID" value="KAK1607449.1"/>
    <property type="molecule type" value="Genomic_DNA"/>
</dbReference>
<keyword evidence="11" id="KW-1185">Reference proteome</keyword>
<accession>A0AAD8QSW7</accession>
<evidence type="ECO:0000256" key="5">
    <source>
        <dbReference type="ARBA" id="ARBA00023098"/>
    </source>
</evidence>
<evidence type="ECO:0000313" key="10">
    <source>
        <dbReference type="EMBL" id="KAK1607449.1"/>
    </source>
</evidence>
<comment type="domain">
    <text evidence="8">The nitrogen atoms of the two glycine residues in the GGXR motif define the oxyanion hole, and stabilize the oxyanion that forms during the nucleophilic attack by the catalytic serine during substrate cleavage.</text>
</comment>
<reference evidence="10" key="1">
    <citation type="submission" date="2023-07" db="EMBL/GenBank/DDBJ databases">
        <title>A chromosome-level genome assembly of Lolium multiflorum.</title>
        <authorList>
            <person name="Chen Y."/>
            <person name="Copetti D."/>
            <person name="Kolliker R."/>
            <person name="Studer B."/>
        </authorList>
    </citation>
    <scope>NUCLEOTIDE SEQUENCE</scope>
    <source>
        <strain evidence="10">02402/16</strain>
        <tissue evidence="10">Leaf</tissue>
    </source>
</reference>
<dbReference type="PROSITE" id="PS51635">
    <property type="entry name" value="PNPLA"/>
    <property type="match status" value="1"/>
</dbReference>
<dbReference type="GO" id="GO:0006952">
    <property type="term" value="P:defense response"/>
    <property type="evidence" value="ECO:0007669"/>
    <property type="project" value="UniProtKB-KW"/>
</dbReference>
<comment type="function">
    <text evidence="6">Possesses non-specific lipolytic acyl hydrolase (LAH) activity. Hydrolyzes phospholipids as well as galactolipids. May play a role in disease resistance.</text>
</comment>
<protein>
    <recommendedName>
        <fullName evidence="8">Patatin</fullName>
        <ecNumber evidence="8">3.1.1.-</ecNumber>
    </recommendedName>
</protein>
<evidence type="ECO:0000256" key="8">
    <source>
        <dbReference type="RuleBase" id="RU361262"/>
    </source>
</evidence>
<dbReference type="PANTHER" id="PTHR32176">
    <property type="entry name" value="XYLOSE ISOMERASE"/>
    <property type="match status" value="1"/>
</dbReference>
<comment type="similarity">
    <text evidence="1 8">Belongs to the patatin family.</text>
</comment>
<evidence type="ECO:0000256" key="1">
    <source>
        <dbReference type="ARBA" id="ARBA00010240"/>
    </source>
</evidence>
<feature type="active site" description="Nucleophile" evidence="7">
    <location>
        <position position="94"/>
    </location>
</feature>
<evidence type="ECO:0000256" key="7">
    <source>
        <dbReference type="PROSITE-ProRule" id="PRU01161"/>
    </source>
</evidence>
<comment type="function">
    <text evidence="8">Lipolytic acyl hydrolase (LAH).</text>
</comment>
<sequence length="430" mass="46331">MSTVHVPEVSSGSGSLTLEPVQRALSSLASTSATTPRSPPPSFGSIVTVLSIDGGGVRGIIPGTILAFLEEKLQELDGADVRLADYFDVIAGTSTGGLVTAMITAPNAQGRPLFAAKDINDFYLKHCPKIFPAVSGGALGLLRSMRGPKYDGQYLHSVVRELLGETRVHQALQNIVIPTFDIKLLQPTIFSRYDALNDVSKDALLSDVCISTSAAPTYLPGHQFETKDKDGNTRAFNLMDGGVAANNPTMLAMTHVSKQILLGNKDFFPIKPADYGKFMVLSLGTGSAKVEEKYDAATSGKWGILSWLYNDGASPLIDSFSQASADLVDIEASVFFQALHSEKQYLRIQDDELKGETSSVDVSTPENLNKLVDVGKALLKRRVCMVDVETGKSVPDNKRGTNEKELIEFACMLSKERKARLQNKGVTVAQ</sequence>
<feature type="short sequence motif" description="GXSXG" evidence="7">
    <location>
        <begin position="92"/>
        <end position="96"/>
    </location>
</feature>
<feature type="short sequence motif" description="GXGXXG" evidence="7">
    <location>
        <begin position="54"/>
        <end position="59"/>
    </location>
</feature>
<evidence type="ECO:0000313" key="11">
    <source>
        <dbReference type="Proteomes" id="UP001231189"/>
    </source>
</evidence>
<dbReference type="FunFam" id="3.40.1090.10:FF:000005">
    <property type="entry name" value="Patatin"/>
    <property type="match status" value="1"/>
</dbReference>
<dbReference type="AlphaFoldDB" id="A0AAD8QSW7"/>
<dbReference type="InterPro" id="IPR002641">
    <property type="entry name" value="PNPLA_dom"/>
</dbReference>
<keyword evidence="2 7" id="KW-0378">Hydrolase</keyword>
<dbReference type="Gene3D" id="3.40.1090.10">
    <property type="entry name" value="Cytosolic phospholipase A2 catalytic domain"/>
    <property type="match status" value="1"/>
</dbReference>
<dbReference type="InterPro" id="IPR016035">
    <property type="entry name" value="Acyl_Trfase/lysoPLipase"/>
</dbReference>
<dbReference type="PANTHER" id="PTHR32176:SF60">
    <property type="entry name" value="PATATIN"/>
    <property type="match status" value="1"/>
</dbReference>
<dbReference type="SUPFAM" id="SSF52151">
    <property type="entry name" value="FabD/lysophospholipase-like"/>
    <property type="match status" value="1"/>
</dbReference>
<dbReference type="CDD" id="cd07214">
    <property type="entry name" value="Pat17_isozyme_like"/>
    <property type="match status" value="1"/>
</dbReference>
<organism evidence="10 11">
    <name type="scientific">Lolium multiflorum</name>
    <name type="common">Italian ryegrass</name>
    <name type="synonym">Lolium perenne subsp. multiflorum</name>
    <dbReference type="NCBI Taxonomy" id="4521"/>
    <lineage>
        <taxon>Eukaryota</taxon>
        <taxon>Viridiplantae</taxon>
        <taxon>Streptophyta</taxon>
        <taxon>Embryophyta</taxon>
        <taxon>Tracheophyta</taxon>
        <taxon>Spermatophyta</taxon>
        <taxon>Magnoliopsida</taxon>
        <taxon>Liliopsida</taxon>
        <taxon>Poales</taxon>
        <taxon>Poaceae</taxon>
        <taxon>BOP clade</taxon>
        <taxon>Pooideae</taxon>
        <taxon>Poodae</taxon>
        <taxon>Poeae</taxon>
        <taxon>Poeae Chloroplast Group 2 (Poeae type)</taxon>
        <taxon>Loliodinae</taxon>
        <taxon>Loliinae</taxon>
        <taxon>Lolium</taxon>
    </lineage>
</organism>
<evidence type="ECO:0000256" key="3">
    <source>
        <dbReference type="ARBA" id="ARBA00022821"/>
    </source>
</evidence>
<dbReference type="GO" id="GO:0047372">
    <property type="term" value="F:monoacylglycerol lipase activity"/>
    <property type="evidence" value="ECO:0007669"/>
    <property type="project" value="TreeGrafter"/>
</dbReference>
<gene>
    <name evidence="10" type="ORF">QYE76_031122</name>
</gene>
<evidence type="ECO:0000259" key="9">
    <source>
        <dbReference type="PROSITE" id="PS51635"/>
    </source>
</evidence>
<keyword evidence="5 7" id="KW-0443">Lipid metabolism</keyword>
<keyword evidence="4 7" id="KW-0442">Lipid degradation</keyword>
<dbReference type="EC" id="3.1.1.-" evidence="8"/>
<dbReference type="GO" id="GO:0004620">
    <property type="term" value="F:phospholipase activity"/>
    <property type="evidence" value="ECO:0007669"/>
    <property type="project" value="TreeGrafter"/>
</dbReference>
<evidence type="ECO:0000256" key="6">
    <source>
        <dbReference type="ARBA" id="ARBA00025642"/>
    </source>
</evidence>
<proteinExistence type="inferred from homology"/>
<evidence type="ECO:0000256" key="2">
    <source>
        <dbReference type="ARBA" id="ARBA00022801"/>
    </source>
</evidence>
<dbReference type="Pfam" id="PF01734">
    <property type="entry name" value="Patatin"/>
    <property type="match status" value="1"/>
</dbReference>
<name>A0AAD8QSW7_LOLMU</name>
<feature type="domain" description="PNPLA" evidence="9">
    <location>
        <begin position="50"/>
        <end position="253"/>
    </location>
</feature>
<feature type="short sequence motif" description="DGA/G" evidence="7">
    <location>
        <begin position="240"/>
        <end position="242"/>
    </location>
</feature>
<evidence type="ECO:0000256" key="4">
    <source>
        <dbReference type="ARBA" id="ARBA00022963"/>
    </source>
</evidence>
<keyword evidence="3" id="KW-0611">Plant defense</keyword>